<dbReference type="SMART" id="SM00448">
    <property type="entry name" value="REC"/>
    <property type="match status" value="1"/>
</dbReference>
<evidence type="ECO:0000256" key="2">
    <source>
        <dbReference type="PROSITE-ProRule" id="PRU00169"/>
    </source>
</evidence>
<dbReference type="InterPro" id="IPR052016">
    <property type="entry name" value="Bact_Sigma-Reg"/>
</dbReference>
<keyword evidence="5" id="KW-1185">Reference proteome</keyword>
<gene>
    <name evidence="4" type="ORF">KCG35_12000</name>
</gene>
<dbReference type="CDD" id="cd16936">
    <property type="entry name" value="HATPase_RsbW-like"/>
    <property type="match status" value="1"/>
</dbReference>
<comment type="caution">
    <text evidence="4">The sequence shown here is derived from an EMBL/GenBank/DDBJ whole genome shotgun (WGS) entry which is preliminary data.</text>
</comment>
<dbReference type="InterPro" id="IPR003594">
    <property type="entry name" value="HATPase_dom"/>
</dbReference>
<keyword evidence="1" id="KW-0378">Hydrolase</keyword>
<dbReference type="InterPro" id="IPR036457">
    <property type="entry name" value="PPM-type-like_dom_sf"/>
</dbReference>
<dbReference type="EMBL" id="JAGSOY010000025">
    <property type="protein sequence ID" value="MBU2711785.1"/>
    <property type="molecule type" value="Genomic_DNA"/>
</dbReference>
<evidence type="ECO:0000313" key="5">
    <source>
        <dbReference type="Proteomes" id="UP000690515"/>
    </source>
</evidence>
<dbReference type="Pfam" id="PF13581">
    <property type="entry name" value="HATPase_c_2"/>
    <property type="match status" value="1"/>
</dbReference>
<organism evidence="4 5">
    <name type="scientific">Zooshikella harenae</name>
    <dbReference type="NCBI Taxonomy" id="2827238"/>
    <lineage>
        <taxon>Bacteria</taxon>
        <taxon>Pseudomonadati</taxon>
        <taxon>Pseudomonadota</taxon>
        <taxon>Gammaproteobacteria</taxon>
        <taxon>Oceanospirillales</taxon>
        <taxon>Zooshikellaceae</taxon>
        <taxon>Zooshikella</taxon>
    </lineage>
</organism>
<dbReference type="RefSeq" id="WP_215819944.1">
    <property type="nucleotide sequence ID" value="NZ_JAGSOY010000025.1"/>
</dbReference>
<dbReference type="Gene3D" id="3.30.565.10">
    <property type="entry name" value="Histidine kinase-like ATPase, C-terminal domain"/>
    <property type="match status" value="1"/>
</dbReference>
<evidence type="ECO:0000313" key="4">
    <source>
        <dbReference type="EMBL" id="MBU2711785.1"/>
    </source>
</evidence>
<dbReference type="SMART" id="SM00331">
    <property type="entry name" value="PP2C_SIG"/>
    <property type="match status" value="1"/>
</dbReference>
<dbReference type="PROSITE" id="PS50110">
    <property type="entry name" value="RESPONSE_REGULATORY"/>
    <property type="match status" value="1"/>
</dbReference>
<dbReference type="SUPFAM" id="SSF81606">
    <property type="entry name" value="PP2C-like"/>
    <property type="match status" value="1"/>
</dbReference>
<dbReference type="Pfam" id="PF07228">
    <property type="entry name" value="SpoIIE"/>
    <property type="match status" value="1"/>
</dbReference>
<dbReference type="InterPro" id="IPR001789">
    <property type="entry name" value="Sig_transdc_resp-reg_receiver"/>
</dbReference>
<name>A0ABS5ZCP6_9GAMM</name>
<evidence type="ECO:0000259" key="3">
    <source>
        <dbReference type="PROSITE" id="PS50110"/>
    </source>
</evidence>
<dbReference type="SUPFAM" id="SSF52172">
    <property type="entry name" value="CheY-like"/>
    <property type="match status" value="1"/>
</dbReference>
<dbReference type="InterPro" id="IPR036890">
    <property type="entry name" value="HATPase_C_sf"/>
</dbReference>
<feature type="modified residue" description="4-aspartylphosphate" evidence="2">
    <location>
        <position position="200"/>
    </location>
</feature>
<dbReference type="Gene3D" id="3.60.40.10">
    <property type="entry name" value="PPM-type phosphatase domain"/>
    <property type="match status" value="1"/>
</dbReference>
<reference evidence="4 5" key="1">
    <citation type="submission" date="2021-04" db="EMBL/GenBank/DDBJ databases">
        <authorList>
            <person name="Pira H."/>
            <person name="Risdian C."/>
            <person name="Wink J."/>
        </authorList>
    </citation>
    <scope>NUCLEOTIDE SEQUENCE [LARGE SCALE GENOMIC DNA]</scope>
    <source>
        <strain evidence="4 5">WH53</strain>
    </source>
</reference>
<dbReference type="InterPro" id="IPR011006">
    <property type="entry name" value="CheY-like_superfamily"/>
</dbReference>
<keyword evidence="2" id="KW-0597">Phosphoprotein</keyword>
<dbReference type="PANTHER" id="PTHR43156:SF2">
    <property type="entry name" value="STAGE II SPORULATION PROTEIN E"/>
    <property type="match status" value="1"/>
</dbReference>
<dbReference type="Pfam" id="PF00072">
    <property type="entry name" value="Response_reg"/>
    <property type="match status" value="1"/>
</dbReference>
<dbReference type="Proteomes" id="UP000690515">
    <property type="component" value="Unassembled WGS sequence"/>
</dbReference>
<protein>
    <submittedName>
        <fullName evidence="4">SpoIIE family protein phosphatase</fullName>
    </submittedName>
</protein>
<feature type="domain" description="Response regulatory" evidence="3">
    <location>
        <begin position="152"/>
        <end position="265"/>
    </location>
</feature>
<sequence>MSVCLLEESTKANLDSIRKLRHTLSKTLPLTKLPAETQNNILLVCSEITTNIIKHADPPASTVSIELLKTENHWYFSVYDNGGVFLDFATIMSNKKESISITSESNLNESGMGLALISQLFPEHHYECREQRKDNRNCFQIRCELVEVNLPKVAAIDDDRTTVSILQRYLQEEFQVQTYTDPIEAVKEVSRHPVDVVISDMMMPGLNGLEVRKRFAANPNTSNMPFIFLTGNEQTEADAVDLGIDDFLVKPVKKDKILAVIHRVLNRAKQIQSTLGDRLDNAITKALRVQLPSQLWRFNTATYIQSASSGGGDFIYNSPDNKLLLLGDIMGHGEQAKFFSHAYAGFIHGFIHATHNVSPSPDELLNALSEAAETNDVLQTTLVTCICLAFNEYEDTLLCASAAHPPPFVVSQESGCKSIKVEGPLPGLIPGQHYEPVNIQLYPGERLVIYTDGLLESANTPHGRKQLEKHVKNALVDTLDIPLQQALDKVIETFYTYAASPLPDDVTVIMLELNKTDNHHE</sequence>
<dbReference type="SUPFAM" id="SSF55874">
    <property type="entry name" value="ATPase domain of HSP90 chaperone/DNA topoisomerase II/histidine kinase"/>
    <property type="match status" value="1"/>
</dbReference>
<proteinExistence type="predicted"/>
<dbReference type="InterPro" id="IPR001932">
    <property type="entry name" value="PPM-type_phosphatase-like_dom"/>
</dbReference>
<dbReference type="Gene3D" id="3.40.50.2300">
    <property type="match status" value="1"/>
</dbReference>
<evidence type="ECO:0000256" key="1">
    <source>
        <dbReference type="ARBA" id="ARBA00022801"/>
    </source>
</evidence>
<accession>A0ABS5ZCP6</accession>
<dbReference type="PANTHER" id="PTHR43156">
    <property type="entry name" value="STAGE II SPORULATION PROTEIN E-RELATED"/>
    <property type="match status" value="1"/>
</dbReference>